<dbReference type="AlphaFoldDB" id="A0A1U7HKS4"/>
<dbReference type="SUPFAM" id="SSF141868">
    <property type="entry name" value="EAL domain-like"/>
    <property type="match status" value="1"/>
</dbReference>
<dbReference type="CDD" id="cd01948">
    <property type="entry name" value="EAL"/>
    <property type="match status" value="1"/>
</dbReference>
<dbReference type="PROSITE" id="PS50112">
    <property type="entry name" value="PAS"/>
    <property type="match status" value="1"/>
</dbReference>
<dbReference type="InterPro" id="IPR035965">
    <property type="entry name" value="PAS-like_dom_sf"/>
</dbReference>
<evidence type="ECO:0000259" key="4">
    <source>
        <dbReference type="PROSITE" id="PS50883"/>
    </source>
</evidence>
<dbReference type="Gene3D" id="3.30.450.20">
    <property type="entry name" value="PAS domain"/>
    <property type="match status" value="1"/>
</dbReference>
<evidence type="ECO:0000313" key="6">
    <source>
        <dbReference type="EMBL" id="OKH24186.1"/>
    </source>
</evidence>
<dbReference type="InterPro" id="IPR000253">
    <property type="entry name" value="FHA_dom"/>
</dbReference>
<name>A0A1U7HKS4_9CYAN</name>
<dbReference type="InterPro" id="IPR043128">
    <property type="entry name" value="Rev_trsase/Diguanyl_cyclase"/>
</dbReference>
<dbReference type="Gene3D" id="3.20.20.450">
    <property type="entry name" value="EAL domain"/>
    <property type="match status" value="1"/>
</dbReference>
<evidence type="ECO:0000259" key="2">
    <source>
        <dbReference type="PROSITE" id="PS50112"/>
    </source>
</evidence>
<dbReference type="Gene3D" id="3.30.450.40">
    <property type="match status" value="1"/>
</dbReference>
<dbReference type="InterPro" id="IPR029787">
    <property type="entry name" value="Nucleotide_cyclase"/>
</dbReference>
<feature type="domain" description="EAL" evidence="4">
    <location>
        <begin position="747"/>
        <end position="1001"/>
    </location>
</feature>
<dbReference type="SMART" id="SM00267">
    <property type="entry name" value="GGDEF"/>
    <property type="match status" value="1"/>
</dbReference>
<dbReference type="OrthoDB" id="442691at2"/>
<dbReference type="STRING" id="1921803.NIES593_08505"/>
<dbReference type="CDD" id="cd00130">
    <property type="entry name" value="PAS"/>
    <property type="match status" value="1"/>
</dbReference>
<dbReference type="PANTHER" id="PTHR44757">
    <property type="entry name" value="DIGUANYLATE CYCLASE DGCP"/>
    <property type="match status" value="1"/>
</dbReference>
<accession>A0A1U7HKS4</accession>
<protein>
    <submittedName>
        <fullName evidence="6">Diguanylate cyclase</fullName>
    </submittedName>
</protein>
<dbReference type="InterPro" id="IPR029016">
    <property type="entry name" value="GAF-like_dom_sf"/>
</dbReference>
<dbReference type="Pfam" id="PF00498">
    <property type="entry name" value="FHA"/>
    <property type="match status" value="1"/>
</dbReference>
<evidence type="ECO:0000259" key="5">
    <source>
        <dbReference type="PROSITE" id="PS50887"/>
    </source>
</evidence>
<dbReference type="PROSITE" id="PS50883">
    <property type="entry name" value="EAL"/>
    <property type="match status" value="1"/>
</dbReference>
<dbReference type="SUPFAM" id="SSF55073">
    <property type="entry name" value="Nucleotide cyclase"/>
    <property type="match status" value="1"/>
</dbReference>
<proteinExistence type="predicted"/>
<dbReference type="PANTHER" id="PTHR44757:SF2">
    <property type="entry name" value="BIOFILM ARCHITECTURE MAINTENANCE PROTEIN MBAA"/>
    <property type="match status" value="1"/>
</dbReference>
<keyword evidence="7" id="KW-1185">Reference proteome</keyword>
<organism evidence="6 7">
    <name type="scientific">Hydrococcus rivularis NIES-593</name>
    <dbReference type="NCBI Taxonomy" id="1921803"/>
    <lineage>
        <taxon>Bacteria</taxon>
        <taxon>Bacillati</taxon>
        <taxon>Cyanobacteriota</taxon>
        <taxon>Cyanophyceae</taxon>
        <taxon>Pleurocapsales</taxon>
        <taxon>Hydrococcaceae</taxon>
        <taxon>Hydrococcus</taxon>
    </lineage>
</organism>
<dbReference type="EMBL" id="MRCB01000007">
    <property type="protein sequence ID" value="OKH24186.1"/>
    <property type="molecule type" value="Genomic_DNA"/>
</dbReference>
<dbReference type="PROSITE" id="PS50887">
    <property type="entry name" value="GGDEF"/>
    <property type="match status" value="1"/>
</dbReference>
<dbReference type="SMART" id="SM00091">
    <property type="entry name" value="PAS"/>
    <property type="match status" value="2"/>
</dbReference>
<dbReference type="InterPro" id="IPR000160">
    <property type="entry name" value="GGDEF_dom"/>
</dbReference>
<dbReference type="CDD" id="cd01949">
    <property type="entry name" value="GGDEF"/>
    <property type="match status" value="1"/>
</dbReference>
<feature type="domain" description="GGDEF" evidence="5">
    <location>
        <begin position="605"/>
        <end position="738"/>
    </location>
</feature>
<dbReference type="SMART" id="SM00240">
    <property type="entry name" value="FHA"/>
    <property type="match status" value="1"/>
</dbReference>
<dbReference type="Pfam" id="PF00563">
    <property type="entry name" value="EAL"/>
    <property type="match status" value="1"/>
</dbReference>
<feature type="domain" description="PAC" evidence="3">
    <location>
        <begin position="342"/>
        <end position="394"/>
    </location>
</feature>
<dbReference type="Pfam" id="PF01590">
    <property type="entry name" value="GAF"/>
    <property type="match status" value="1"/>
</dbReference>
<dbReference type="InterPro" id="IPR008984">
    <property type="entry name" value="SMAD_FHA_dom_sf"/>
</dbReference>
<dbReference type="InterPro" id="IPR000700">
    <property type="entry name" value="PAS-assoc_C"/>
</dbReference>
<feature type="domain" description="FHA" evidence="1">
    <location>
        <begin position="31"/>
        <end position="91"/>
    </location>
</feature>
<dbReference type="InterPro" id="IPR000014">
    <property type="entry name" value="PAS"/>
</dbReference>
<dbReference type="SMART" id="SM00086">
    <property type="entry name" value="PAC"/>
    <property type="match status" value="1"/>
</dbReference>
<evidence type="ECO:0000259" key="1">
    <source>
        <dbReference type="PROSITE" id="PS50006"/>
    </source>
</evidence>
<evidence type="ECO:0000313" key="7">
    <source>
        <dbReference type="Proteomes" id="UP000186868"/>
    </source>
</evidence>
<dbReference type="InterPro" id="IPR001610">
    <property type="entry name" value="PAC"/>
</dbReference>
<dbReference type="Proteomes" id="UP000186868">
    <property type="component" value="Unassembled WGS sequence"/>
</dbReference>
<dbReference type="FunFam" id="3.20.20.450:FF:000001">
    <property type="entry name" value="Cyclic di-GMP phosphodiesterase yahA"/>
    <property type="match status" value="1"/>
</dbReference>
<dbReference type="SMART" id="SM00065">
    <property type="entry name" value="GAF"/>
    <property type="match status" value="1"/>
</dbReference>
<dbReference type="Gene3D" id="2.60.200.20">
    <property type="match status" value="1"/>
</dbReference>
<feature type="domain" description="PAS" evidence="2">
    <location>
        <begin position="267"/>
        <end position="308"/>
    </location>
</feature>
<dbReference type="SUPFAM" id="SSF55781">
    <property type="entry name" value="GAF domain-like"/>
    <property type="match status" value="1"/>
</dbReference>
<dbReference type="Gene3D" id="3.30.70.270">
    <property type="match status" value="1"/>
</dbReference>
<evidence type="ECO:0000259" key="3">
    <source>
        <dbReference type="PROSITE" id="PS50113"/>
    </source>
</evidence>
<dbReference type="SUPFAM" id="SSF49879">
    <property type="entry name" value="SMAD/FHA domain"/>
    <property type="match status" value="1"/>
</dbReference>
<reference evidence="6 7" key="1">
    <citation type="submission" date="2016-11" db="EMBL/GenBank/DDBJ databases">
        <title>Draft Genome Sequences of Nine Cyanobacterial Strains from Diverse Habitats.</title>
        <authorList>
            <person name="Zhu T."/>
            <person name="Hou S."/>
            <person name="Lu X."/>
            <person name="Hess W.R."/>
        </authorList>
    </citation>
    <scope>NUCLEOTIDE SEQUENCE [LARGE SCALE GENOMIC DNA]</scope>
    <source>
        <strain evidence="6 7">NIES-593</strain>
    </source>
</reference>
<dbReference type="InterPro" id="IPR035919">
    <property type="entry name" value="EAL_sf"/>
</dbReference>
<dbReference type="SUPFAM" id="SSF55785">
    <property type="entry name" value="PYP-like sensor domain (PAS domain)"/>
    <property type="match status" value="2"/>
</dbReference>
<dbReference type="RefSeq" id="WP_073599168.1">
    <property type="nucleotide sequence ID" value="NZ_MRCB01000007.1"/>
</dbReference>
<dbReference type="FunFam" id="3.30.70.270:FF:000001">
    <property type="entry name" value="Diguanylate cyclase domain protein"/>
    <property type="match status" value="1"/>
</dbReference>
<dbReference type="PROSITE" id="PS50006">
    <property type="entry name" value="FHA_DOMAIN"/>
    <property type="match status" value="1"/>
</dbReference>
<dbReference type="NCBIfam" id="TIGR00229">
    <property type="entry name" value="sensory_box"/>
    <property type="match status" value="1"/>
</dbReference>
<dbReference type="InterPro" id="IPR003018">
    <property type="entry name" value="GAF"/>
</dbReference>
<dbReference type="InterPro" id="IPR001633">
    <property type="entry name" value="EAL_dom"/>
</dbReference>
<dbReference type="Pfam" id="PF13426">
    <property type="entry name" value="PAS_9"/>
    <property type="match status" value="1"/>
</dbReference>
<dbReference type="PROSITE" id="PS50113">
    <property type="entry name" value="PAC"/>
    <property type="match status" value="1"/>
</dbReference>
<sequence>MSDNEREKVRHILAIEDPQGQRIIPLEGATYSIGRDPRNSIVLNSKLVSRQHAILLRVTAPDSQYYLFRIVDGNLNGQRSKNGLFVNGKKCLSHDLKHGDAIDFGHYVRAKYYTVSNLTDSEFAESSGADDFSDFLSSRASFYDTLIAPEPELANNSEAALVRLASFPELIPNPIVEVDLKGNVTYLNPAAILKFPTLKEMGQSHPILSGLASSLKTQKQNAFAREVRVDGEFFEESIHYIPESDLIRIFIIDITERKQAEEARRQAEERYRRIFENAVEGIFQTSLDGRYLVANPMLARIYGYDSPEELIDSMTDIGRQLYVDPLRRLELIGLMREKGEIRSFESQVYRKDGSIIWISEKVRPLYDADGEVIGYEGSVEDITERKRVEQELQKRDRLLQAVAEAARYLLAEIEYKKAIFQALAILGTAAAVDFVVIVENHPQPVTGELSMSLRYAWSRESLEPLVHQPHWQNRPYNAFGKSDWYATLASGRSINRTIQEFSPAEQSLLDLDGIQSLLVVPIFLGSEFWGWLGFADCQQERCWSVHEESTLFTMAASISGALQRQQTEQLMSHRALHDLLTDLPNRTLYNEQLSLAIPNATRQGKSLAVMFLDLDRFKNINDTLGHTVGDELLKAVAQRLKNSLRAGDIVARWGGDEFTVLLSQIEEIEDATRTAQRILQSLDEVFHLDGHDLYVTSSIGIALLNEDSYDAETLIKNADTALYYAKEQGRNQYQFYTSALSAKAPERLSLEKRLRQALEKKEFSLHYQPRVDVATGQITGMEALLRWHSPDMGAVSPGIFIPVAEESGLILPIGEWVLRTACIQNKAWQVAGLPAICVAVNLSPLQFRQPQLVETVARILQETGLEPRYLELEITETTAIQDIEFTRTVLQKLDRMGVRLAIDDFGTGHSSLSRLQLLPLHNLKIDRSFIRDLTNDKKVSHIVTAIVTLGQSLGLSIIAEGVEKEEELEFLKSINCESVQGFLFYRPLPVEGATEILANATEKNEIALREERD</sequence>
<dbReference type="InterPro" id="IPR052155">
    <property type="entry name" value="Biofilm_reg_signaling"/>
</dbReference>
<dbReference type="NCBIfam" id="TIGR00254">
    <property type="entry name" value="GGDEF"/>
    <property type="match status" value="1"/>
</dbReference>
<dbReference type="SMART" id="SM00052">
    <property type="entry name" value="EAL"/>
    <property type="match status" value="1"/>
</dbReference>
<comment type="caution">
    <text evidence="6">The sequence shown here is derived from an EMBL/GenBank/DDBJ whole genome shotgun (WGS) entry which is preliminary data.</text>
</comment>
<dbReference type="Pfam" id="PF00990">
    <property type="entry name" value="GGDEF"/>
    <property type="match status" value="1"/>
</dbReference>
<gene>
    <name evidence="6" type="ORF">NIES593_08505</name>
</gene>